<evidence type="ECO:0008006" key="6">
    <source>
        <dbReference type="Google" id="ProtNLM"/>
    </source>
</evidence>
<proteinExistence type="predicted"/>
<gene>
    <name evidence="3" type="ORF">SETIT_8G151200v2</name>
</gene>
<reference evidence="3 5" key="1">
    <citation type="journal article" date="2012" name="Nat. Biotechnol.">
        <title>Reference genome sequence of the model plant Setaria.</title>
        <authorList>
            <person name="Bennetzen J.L."/>
            <person name="Schmutz J."/>
            <person name="Wang H."/>
            <person name="Percifield R."/>
            <person name="Hawkins J."/>
            <person name="Pontaroli A.C."/>
            <person name="Estep M."/>
            <person name="Feng L."/>
            <person name="Vaughn J.N."/>
            <person name="Grimwood J."/>
            <person name="Jenkins J."/>
            <person name="Barry K."/>
            <person name="Lindquist E."/>
            <person name="Hellsten U."/>
            <person name="Deshpande S."/>
            <person name="Wang X."/>
            <person name="Wu X."/>
            <person name="Mitros T."/>
            <person name="Triplett J."/>
            <person name="Yang X."/>
            <person name="Ye C.Y."/>
            <person name="Mauro-Herrera M."/>
            <person name="Wang L."/>
            <person name="Li P."/>
            <person name="Sharma M."/>
            <person name="Sharma R."/>
            <person name="Ronald P.C."/>
            <person name="Panaud O."/>
            <person name="Kellogg E.A."/>
            <person name="Brutnell T.P."/>
            <person name="Doust A.N."/>
            <person name="Tuskan G.A."/>
            <person name="Rokhsar D."/>
            <person name="Devos K.M."/>
        </authorList>
    </citation>
    <scope>NUCLEOTIDE SEQUENCE [LARGE SCALE GENOMIC DNA]</scope>
    <source>
        <strain evidence="5">cv. Yugu1</strain>
        <strain evidence="3">Yugu1</strain>
    </source>
</reference>
<organism evidence="4 5">
    <name type="scientific">Setaria italica</name>
    <name type="common">Foxtail millet</name>
    <name type="synonym">Panicum italicum</name>
    <dbReference type="NCBI Taxonomy" id="4555"/>
    <lineage>
        <taxon>Eukaryota</taxon>
        <taxon>Viridiplantae</taxon>
        <taxon>Streptophyta</taxon>
        <taxon>Embryophyta</taxon>
        <taxon>Tracheophyta</taxon>
        <taxon>Spermatophyta</taxon>
        <taxon>Magnoliopsida</taxon>
        <taxon>Liliopsida</taxon>
        <taxon>Poales</taxon>
        <taxon>Poaceae</taxon>
        <taxon>PACMAD clade</taxon>
        <taxon>Panicoideae</taxon>
        <taxon>Panicodae</taxon>
        <taxon>Paniceae</taxon>
        <taxon>Cenchrinae</taxon>
        <taxon>Setaria</taxon>
    </lineage>
</organism>
<feature type="region of interest" description="Disordered" evidence="1">
    <location>
        <begin position="86"/>
        <end position="107"/>
    </location>
</feature>
<dbReference type="PROSITE" id="PS51257">
    <property type="entry name" value="PROKAR_LIPOPROTEIN"/>
    <property type="match status" value="1"/>
</dbReference>
<reference evidence="4" key="3">
    <citation type="submission" date="2018-08" db="UniProtKB">
        <authorList>
            <consortium name="EnsemblPlants"/>
        </authorList>
    </citation>
    <scope>IDENTIFICATION</scope>
    <source>
        <strain evidence="4">Yugu1</strain>
    </source>
</reference>
<feature type="chain" id="PRO_5010128007" description="Knottin scorpion toxin-like domain-containing protein" evidence="2">
    <location>
        <begin position="24"/>
        <end position="107"/>
    </location>
</feature>
<name>K3ZKF3_SETIT</name>
<evidence type="ECO:0000313" key="4">
    <source>
        <dbReference type="EnsemblPlants" id="KQK94934"/>
    </source>
</evidence>
<sequence>MVLNKKLVVAGFTLALLLVSCRAQGARALCEEKIDWFMCLGDWMCKPMCFGEGMTGGRCTKKLDDDPNSVVITSVSVCVCMKPCHGEDDPPSEKQPMPQIRGMGMLH</sequence>
<dbReference type="AlphaFoldDB" id="K3ZKF3"/>
<dbReference type="Proteomes" id="UP000004995">
    <property type="component" value="Unassembled WGS sequence"/>
</dbReference>
<keyword evidence="2" id="KW-0732">Signal</keyword>
<dbReference type="OMA" id="KPCHGED"/>
<dbReference type="Gramene" id="KQK94934">
    <property type="protein sequence ID" value="KQK94934"/>
    <property type="gene ID" value="SETIT_027059mg"/>
</dbReference>
<protein>
    <recommendedName>
        <fullName evidence="6">Knottin scorpion toxin-like domain-containing protein</fullName>
    </recommendedName>
</protein>
<evidence type="ECO:0000313" key="5">
    <source>
        <dbReference type="Proteomes" id="UP000004995"/>
    </source>
</evidence>
<evidence type="ECO:0000256" key="2">
    <source>
        <dbReference type="SAM" id="SignalP"/>
    </source>
</evidence>
<evidence type="ECO:0000313" key="3">
    <source>
        <dbReference type="EMBL" id="RCV38545.1"/>
    </source>
</evidence>
<evidence type="ECO:0000256" key="1">
    <source>
        <dbReference type="SAM" id="MobiDB-lite"/>
    </source>
</evidence>
<dbReference type="HOGENOM" id="CLU_2214579_0_0_1"/>
<dbReference type="EnsemblPlants" id="KQK94934">
    <property type="protein sequence ID" value="KQK94934"/>
    <property type="gene ID" value="SETIT_027059mg"/>
</dbReference>
<dbReference type="OrthoDB" id="653372at2759"/>
<accession>K3ZKF3</accession>
<dbReference type="EMBL" id="AGNK02005040">
    <property type="status" value="NOT_ANNOTATED_CDS"/>
    <property type="molecule type" value="Genomic_DNA"/>
</dbReference>
<keyword evidence="5" id="KW-1185">Reference proteome</keyword>
<dbReference type="EMBL" id="CM003535">
    <property type="protein sequence ID" value="RCV38545.1"/>
    <property type="molecule type" value="Genomic_DNA"/>
</dbReference>
<reference evidence="3" key="2">
    <citation type="submission" date="2015-07" db="EMBL/GenBank/DDBJ databases">
        <authorList>
            <person name="Noorani M."/>
        </authorList>
    </citation>
    <scope>NUCLEOTIDE SEQUENCE</scope>
    <source>
        <strain evidence="3">Yugu1</strain>
    </source>
</reference>
<feature type="signal peptide" evidence="2">
    <location>
        <begin position="1"/>
        <end position="23"/>
    </location>
</feature>